<dbReference type="STRING" id="39966.A0A369JKD7"/>
<protein>
    <submittedName>
        <fullName evidence="4">Beta-1,3-glucan-binding protein</fullName>
    </submittedName>
</protein>
<dbReference type="GO" id="GO:0005975">
    <property type="term" value="P:carbohydrate metabolic process"/>
    <property type="evidence" value="ECO:0007669"/>
    <property type="project" value="InterPro"/>
</dbReference>
<evidence type="ECO:0000256" key="2">
    <source>
        <dbReference type="SAM" id="MobiDB-lite"/>
    </source>
</evidence>
<dbReference type="PANTHER" id="PTHR10963:SF55">
    <property type="entry name" value="GLYCOSIDE HYDROLASE FAMILY 16 PROTEIN"/>
    <property type="match status" value="1"/>
</dbReference>
<evidence type="ECO:0000259" key="3">
    <source>
        <dbReference type="PROSITE" id="PS51762"/>
    </source>
</evidence>
<comment type="caution">
    <text evidence="4">The sequence shown here is derived from an EMBL/GenBank/DDBJ whole genome shotgun (WGS) entry which is preliminary data.</text>
</comment>
<dbReference type="InParanoid" id="A0A369JKD7"/>
<evidence type="ECO:0000256" key="1">
    <source>
        <dbReference type="ARBA" id="ARBA00006865"/>
    </source>
</evidence>
<dbReference type="OrthoDB" id="4781at2759"/>
<dbReference type="EMBL" id="LUEZ02000053">
    <property type="protein sequence ID" value="RDB21792.1"/>
    <property type="molecule type" value="Genomic_DNA"/>
</dbReference>
<name>A0A369JKD7_HYPMA</name>
<dbReference type="Pfam" id="PF00722">
    <property type="entry name" value="Glyco_hydro_16"/>
    <property type="match status" value="1"/>
</dbReference>
<keyword evidence="5" id="KW-1185">Reference proteome</keyword>
<feature type="region of interest" description="Disordered" evidence="2">
    <location>
        <begin position="82"/>
        <end position="173"/>
    </location>
</feature>
<dbReference type="PANTHER" id="PTHR10963">
    <property type="entry name" value="GLYCOSYL HYDROLASE-RELATED"/>
    <property type="match status" value="1"/>
</dbReference>
<dbReference type="Gene3D" id="2.60.120.200">
    <property type="match status" value="1"/>
</dbReference>
<dbReference type="SUPFAM" id="SSF49899">
    <property type="entry name" value="Concanavalin A-like lectins/glucanases"/>
    <property type="match status" value="1"/>
</dbReference>
<dbReference type="GO" id="GO:0004553">
    <property type="term" value="F:hydrolase activity, hydrolyzing O-glycosyl compounds"/>
    <property type="evidence" value="ECO:0007669"/>
    <property type="project" value="InterPro"/>
</dbReference>
<comment type="similarity">
    <text evidence="1">Belongs to the glycosyl hydrolase 16 family.</text>
</comment>
<feature type="compositionally biased region" description="Polar residues" evidence="2">
    <location>
        <begin position="116"/>
        <end position="154"/>
    </location>
</feature>
<evidence type="ECO:0000313" key="4">
    <source>
        <dbReference type="EMBL" id="RDB21792.1"/>
    </source>
</evidence>
<feature type="compositionally biased region" description="Polar residues" evidence="2">
    <location>
        <begin position="61"/>
        <end position="70"/>
    </location>
</feature>
<sequence>MSKPSLNVEQDDHERLAPPQPQFIIGATGFDGESERHDSTSHSRTTSGAISYVETPPITPRSLTFGSNTNINPFSPPGSVVSFGSGSDLTPAGTPGVHGHQNSTSQYPFPDATPRSGITSRSTSVADFSRLSSHYGSSRPSTADFGPTSSTRPSSARLREAFTSPPPRPLTMMSVATPTKVERERPKSTMLSAKGSLEKPWIKERDPYSRIAYFLTYGMILLGVAAGVARCWTGWYDVPLLKDNLCLVMEENFDSEEGIFGENGKFFREVDMSGFGNGEFEMTTASQNNSFVKDGRLYIAPTLTSDNLGEAAIEDGYVYNITGCTFNITRGLSYTDPVHSTPVSNTSIIGSDEDFDLAGYTKACSAVSNATAGQVINPVQSARLSTRRSASIKYGKVEVRAKIPRGDWLWPAIWMLPVDNNYGPWPLSGEIDIMEARGNGPRYTRQGTNWVRGSLNWGPLTWLNGVAKTYGAWPLRRGTYDAGFHTYGLEWSDEFIRIYVDTRLHHMMPVLNLKKESFWDRGDFPPVVQNGSQSVILNNPWVNGTKAAPFDQSFYLVLNVAVGGTNGWFPDGHGDKPWLDGSQYAMFDFWKNRNQWLPTWPTNVEDRAMVVDSVKMWQQC</sequence>
<dbReference type="InterPro" id="IPR050546">
    <property type="entry name" value="Glycosyl_Hydrlase_16"/>
</dbReference>
<dbReference type="InterPro" id="IPR013320">
    <property type="entry name" value="ConA-like_dom_sf"/>
</dbReference>
<feature type="domain" description="GH16" evidence="3">
    <location>
        <begin position="334"/>
        <end position="620"/>
    </location>
</feature>
<dbReference type="AlphaFoldDB" id="A0A369JKD7"/>
<evidence type="ECO:0000313" key="5">
    <source>
        <dbReference type="Proteomes" id="UP000076154"/>
    </source>
</evidence>
<dbReference type="PROSITE" id="PS51762">
    <property type="entry name" value="GH16_2"/>
    <property type="match status" value="1"/>
</dbReference>
<proteinExistence type="inferred from homology"/>
<reference evidence="4" key="1">
    <citation type="submission" date="2018-04" db="EMBL/GenBank/DDBJ databases">
        <title>Whole genome sequencing of Hypsizygus marmoreus.</title>
        <authorList>
            <person name="Choi I.-G."/>
            <person name="Min B."/>
            <person name="Kim J.-G."/>
            <person name="Kim S."/>
            <person name="Oh Y.-L."/>
            <person name="Kong W.-S."/>
            <person name="Park H."/>
            <person name="Jeong J."/>
            <person name="Song E.-S."/>
        </authorList>
    </citation>
    <scope>NUCLEOTIDE SEQUENCE [LARGE SCALE GENOMIC DNA]</scope>
    <source>
        <strain evidence="4">51987-8</strain>
    </source>
</reference>
<organism evidence="4 5">
    <name type="scientific">Hypsizygus marmoreus</name>
    <name type="common">White beech mushroom</name>
    <name type="synonym">Agaricus marmoreus</name>
    <dbReference type="NCBI Taxonomy" id="39966"/>
    <lineage>
        <taxon>Eukaryota</taxon>
        <taxon>Fungi</taxon>
        <taxon>Dikarya</taxon>
        <taxon>Basidiomycota</taxon>
        <taxon>Agaricomycotina</taxon>
        <taxon>Agaricomycetes</taxon>
        <taxon>Agaricomycetidae</taxon>
        <taxon>Agaricales</taxon>
        <taxon>Tricholomatineae</taxon>
        <taxon>Lyophyllaceae</taxon>
        <taxon>Hypsizygus</taxon>
    </lineage>
</organism>
<accession>A0A369JKD7</accession>
<dbReference type="Proteomes" id="UP000076154">
    <property type="component" value="Unassembled WGS sequence"/>
</dbReference>
<gene>
    <name evidence="4" type="primary">BGBP_2</name>
    <name evidence="4" type="ORF">Hypma_011031</name>
</gene>
<dbReference type="InterPro" id="IPR000757">
    <property type="entry name" value="Beta-glucanase-like"/>
</dbReference>
<feature type="region of interest" description="Disordered" evidence="2">
    <location>
        <begin position="1"/>
        <end position="70"/>
    </location>
</feature>